<reference evidence="1 2" key="1">
    <citation type="journal article" date="2016" name="Proc. Natl. Acad. Sci. U.S.A.">
        <title>Lipid metabolic changes in an early divergent fungus govern the establishment of a mutualistic symbiosis with endobacteria.</title>
        <authorList>
            <person name="Lastovetsky O.A."/>
            <person name="Gaspar M.L."/>
            <person name="Mondo S.J."/>
            <person name="LaButti K.M."/>
            <person name="Sandor L."/>
            <person name="Grigoriev I.V."/>
            <person name="Henry S.A."/>
            <person name="Pawlowska T.E."/>
        </authorList>
    </citation>
    <scope>NUCLEOTIDE SEQUENCE [LARGE SCALE GENOMIC DNA]</scope>
    <source>
        <strain evidence="1 2">ATCC 11559</strain>
    </source>
</reference>
<dbReference type="AlphaFoldDB" id="A0A1X0RQK5"/>
<proteinExistence type="predicted"/>
<sequence length="151" mass="17472">MAIMATVTAISLKNIRLKLTKQQIYIVQAMQLLLLLHNLSHYLLHASLNSYFSDHKASCLGNLHMIFRTRTPSNLQTSRNSILLILLMETETQKCVIYMLQSYERGMKQLILTIERVHRIFLSIGIRSKERRYLVLPSSHSVFTAGHEKMT</sequence>
<evidence type="ECO:0000313" key="2">
    <source>
        <dbReference type="Proteomes" id="UP000242381"/>
    </source>
</evidence>
<accession>A0A1X0RQK5</accession>
<name>A0A1X0RQK5_RHIZD</name>
<evidence type="ECO:0000313" key="1">
    <source>
        <dbReference type="EMBL" id="ORE14297.1"/>
    </source>
</evidence>
<dbReference type="EMBL" id="KV921478">
    <property type="protein sequence ID" value="ORE14297.1"/>
    <property type="molecule type" value="Genomic_DNA"/>
</dbReference>
<protein>
    <submittedName>
        <fullName evidence="1">Uncharacterized protein</fullName>
    </submittedName>
</protein>
<organism evidence="1 2">
    <name type="scientific">Rhizopus microsporus</name>
    <dbReference type="NCBI Taxonomy" id="58291"/>
    <lineage>
        <taxon>Eukaryota</taxon>
        <taxon>Fungi</taxon>
        <taxon>Fungi incertae sedis</taxon>
        <taxon>Mucoromycota</taxon>
        <taxon>Mucoromycotina</taxon>
        <taxon>Mucoromycetes</taxon>
        <taxon>Mucorales</taxon>
        <taxon>Mucorineae</taxon>
        <taxon>Rhizopodaceae</taxon>
        <taxon>Rhizopus</taxon>
    </lineage>
</organism>
<gene>
    <name evidence="1" type="ORF">BCV71DRAFT_276246</name>
</gene>
<dbReference type="Proteomes" id="UP000242381">
    <property type="component" value="Unassembled WGS sequence"/>
</dbReference>